<protein>
    <submittedName>
        <fullName evidence="13">ABC transporter A family member 7-like</fullName>
    </submittedName>
</protein>
<feature type="transmembrane region" description="Helical" evidence="8">
    <location>
        <begin position="350"/>
        <end position="373"/>
    </location>
</feature>
<evidence type="ECO:0000256" key="2">
    <source>
        <dbReference type="ARBA" id="ARBA00008526"/>
    </source>
</evidence>
<dbReference type="Proteomes" id="UP000515151">
    <property type="component" value="Chromosome 8"/>
</dbReference>
<reference evidence="10" key="2">
    <citation type="submission" date="2017-06" db="EMBL/GenBank/DDBJ databases">
        <title>The pomegranate genome and the genomics of punicalagin biosynthesis.</title>
        <authorList>
            <person name="Xu C."/>
        </authorList>
    </citation>
    <scope>NUCLEOTIDE SEQUENCE [LARGE SCALE GENOMIC DNA]</scope>
    <source>
        <tissue evidence="10">Fresh leaf</tissue>
    </source>
</reference>
<gene>
    <name evidence="13" type="primary">LOC116188161</name>
    <name evidence="10" type="ORF">CDL15_Pgr014732</name>
</gene>
<comment type="similarity">
    <text evidence="2">Belongs to the ABC transporter superfamily. ABCA family. CPR flippase (TC 3.A.1.211) subfamily.</text>
</comment>
<feature type="transmembrane region" description="Helical" evidence="8">
    <location>
        <begin position="462"/>
        <end position="483"/>
    </location>
</feature>
<comment type="subcellular location">
    <subcellularLocation>
        <location evidence="1">Membrane</location>
        <topology evidence="1">Multi-pass membrane protein</topology>
    </subcellularLocation>
</comment>
<feature type="domain" description="ABC transporter" evidence="9">
    <location>
        <begin position="627"/>
        <end position="864"/>
    </location>
</feature>
<name>A0A218Y0R8_PUNGR</name>
<keyword evidence="3 8" id="KW-0812">Transmembrane</keyword>
<accession>A0A218Y0R8</accession>
<dbReference type="GO" id="GO:0005524">
    <property type="term" value="F:ATP binding"/>
    <property type="evidence" value="ECO:0007669"/>
    <property type="project" value="UniProtKB-KW"/>
</dbReference>
<evidence type="ECO:0000256" key="3">
    <source>
        <dbReference type="ARBA" id="ARBA00022692"/>
    </source>
</evidence>
<feature type="transmembrane region" description="Helical" evidence="8">
    <location>
        <begin position="393"/>
        <end position="421"/>
    </location>
</feature>
<dbReference type="AlphaFoldDB" id="A0A218Y0R8"/>
<dbReference type="InterPro" id="IPR003439">
    <property type="entry name" value="ABC_transporter-like_ATP-bd"/>
</dbReference>
<dbReference type="Pfam" id="PF00005">
    <property type="entry name" value="ABC_tran"/>
    <property type="match status" value="1"/>
</dbReference>
<evidence type="ECO:0000256" key="1">
    <source>
        <dbReference type="ARBA" id="ARBA00004141"/>
    </source>
</evidence>
<dbReference type="EMBL" id="MTKT01000548">
    <property type="protein sequence ID" value="OWM90429.1"/>
    <property type="molecule type" value="Genomic_DNA"/>
</dbReference>
<dbReference type="FunFam" id="3.40.50.300:FF:000633">
    <property type="entry name" value="ABC transporter A family member 7"/>
    <property type="match status" value="1"/>
</dbReference>
<keyword evidence="4" id="KW-0547">Nucleotide-binding</keyword>
<keyword evidence="12" id="KW-1185">Reference proteome</keyword>
<dbReference type="InterPro" id="IPR027417">
    <property type="entry name" value="P-loop_NTPase"/>
</dbReference>
<keyword evidence="7 8" id="KW-0472">Membrane</keyword>
<evidence type="ECO:0000259" key="9">
    <source>
        <dbReference type="PROSITE" id="PS50893"/>
    </source>
</evidence>
<evidence type="ECO:0000256" key="8">
    <source>
        <dbReference type="SAM" id="Phobius"/>
    </source>
</evidence>
<dbReference type="PROSITE" id="PS00211">
    <property type="entry name" value="ABC_TRANSPORTER_1"/>
    <property type="match status" value="1"/>
</dbReference>
<evidence type="ECO:0000256" key="6">
    <source>
        <dbReference type="ARBA" id="ARBA00022989"/>
    </source>
</evidence>
<sequence>MADPSHGPASFGTQANALLRKNLTFQKRNIKTNIRLISFPFILCLLLVLLQSLVNNELDKPKNNCGCQCVDTNGGGQCQKQCGIQYSTVDQVGTCPIESPPKWPPLMQVPAPQYRAVRSDSVPFMDLPDDSCRTAGSCPATMLFTGSNQSLGEILAGNMFPSSFALNSSDVFSSLSNNLVGSSSWPELQNFLEPALFSDLPLYNIQRQCSLNSTVSVTIQASSDMPQVNLELSCVRGLNLWRNSSAAVNDELYKGYRKGNPDRKINEIVAAYDFLNTDDNNFNASIWFNSTYENDSGNNPMALLRVPRSVNLASNAYLQFLRGSDTKILLEFVKEMPKPQTKLRLDISSLLGTLFFTWVIIQLFPVILSALVYEKQQKLRIMMKMHGLGDGPYWLISYAYFLTISALYMLCFVIFGSVIGLKFFTLNDYSIQFVFYLIYINLQIALAFLAAAFFSNVKTATVVGYIVVFGTGLLGGFLFQFFVQDASFPRGGLIAMELYPGFALYRGLYEFSQYSFNGNFLGTDGMRWSDLSDSSNGMTEVLIIMTVEWLLVLLLAYYIDQLISSGSGKGPLFFLEKFRKRKPSSFQKPSFRRQGSKVFVQMEKPDVSQERERVEKLLVESSTNYSIICDDLKKVYPGRDGNPEKFAVRGLSLALPRGECFGMLGPNGAGKTSFINMMIGLTKPTSGAAYVQGMDIRTHMDRIYTSMGVCPQHDLLWETLTGREHLLFYGRLKNLKGPALEQAVEESLKSVNLYYGDVADKQAGKYSGGMKRRLSVAISLIGDPKVVYMDEPSTGLDPASRNNLWHVVKRAKQDRAIILTTHSMEEAEVLCDRLGIFVDGSLQCIGNPKELKARYGGSYVFTMTTSSTHEEEVENLVKGLSPTAKRIYQISGTQKFELPKQEVRISDVFQAVENAKSRFTVYAWGLADTTLEDVFIKVARGAQAFNVLS</sequence>
<dbReference type="SUPFAM" id="SSF52540">
    <property type="entry name" value="P-loop containing nucleoside triphosphate hydrolases"/>
    <property type="match status" value="1"/>
</dbReference>
<dbReference type="InterPro" id="IPR017871">
    <property type="entry name" value="ABC_transporter-like_CS"/>
</dbReference>
<keyword evidence="6 8" id="KW-1133">Transmembrane helix</keyword>
<dbReference type="GO" id="GO:0016020">
    <property type="term" value="C:membrane"/>
    <property type="evidence" value="ECO:0007669"/>
    <property type="project" value="UniProtKB-SubCell"/>
</dbReference>
<evidence type="ECO:0000313" key="12">
    <source>
        <dbReference type="Proteomes" id="UP000515151"/>
    </source>
</evidence>
<dbReference type="GO" id="GO:0005319">
    <property type="term" value="F:lipid transporter activity"/>
    <property type="evidence" value="ECO:0007669"/>
    <property type="project" value="TreeGrafter"/>
</dbReference>
<dbReference type="PANTHER" id="PTHR19229">
    <property type="entry name" value="ATP-BINDING CASSETTE TRANSPORTER SUBFAMILY A ABCA"/>
    <property type="match status" value="1"/>
</dbReference>
<organism evidence="10 11">
    <name type="scientific">Punica granatum</name>
    <name type="common">Pomegranate</name>
    <dbReference type="NCBI Taxonomy" id="22663"/>
    <lineage>
        <taxon>Eukaryota</taxon>
        <taxon>Viridiplantae</taxon>
        <taxon>Streptophyta</taxon>
        <taxon>Embryophyta</taxon>
        <taxon>Tracheophyta</taxon>
        <taxon>Spermatophyta</taxon>
        <taxon>Magnoliopsida</taxon>
        <taxon>eudicotyledons</taxon>
        <taxon>Gunneridae</taxon>
        <taxon>Pentapetalae</taxon>
        <taxon>rosids</taxon>
        <taxon>malvids</taxon>
        <taxon>Myrtales</taxon>
        <taxon>Lythraceae</taxon>
        <taxon>Punica</taxon>
    </lineage>
</organism>
<evidence type="ECO:0000256" key="5">
    <source>
        <dbReference type="ARBA" id="ARBA00022840"/>
    </source>
</evidence>
<dbReference type="Gene3D" id="3.40.50.300">
    <property type="entry name" value="P-loop containing nucleotide triphosphate hydrolases"/>
    <property type="match status" value="1"/>
</dbReference>
<dbReference type="InterPro" id="IPR013525">
    <property type="entry name" value="ABC2_TM"/>
</dbReference>
<dbReference type="GO" id="GO:0140359">
    <property type="term" value="F:ABC-type transporter activity"/>
    <property type="evidence" value="ECO:0007669"/>
    <property type="project" value="InterPro"/>
</dbReference>
<dbReference type="Pfam" id="PF12698">
    <property type="entry name" value="ABC2_membrane_3"/>
    <property type="match status" value="1"/>
</dbReference>
<dbReference type="PANTHER" id="PTHR19229:SF154">
    <property type="entry name" value="ABC TRANSPORTER A FAMILY MEMBER 3-RELATED"/>
    <property type="match status" value="1"/>
</dbReference>
<evidence type="ECO:0000256" key="7">
    <source>
        <dbReference type="ARBA" id="ARBA00023136"/>
    </source>
</evidence>
<evidence type="ECO:0000313" key="10">
    <source>
        <dbReference type="EMBL" id="OWM90429.1"/>
    </source>
</evidence>
<feature type="transmembrane region" description="Helical" evidence="8">
    <location>
        <begin position="36"/>
        <end position="54"/>
    </location>
</feature>
<dbReference type="RefSeq" id="XP_031373196.1">
    <property type="nucleotide sequence ID" value="XM_031517336.1"/>
</dbReference>
<evidence type="ECO:0000256" key="4">
    <source>
        <dbReference type="ARBA" id="ARBA00022741"/>
    </source>
</evidence>
<dbReference type="PROSITE" id="PS50893">
    <property type="entry name" value="ABC_TRANSPORTER_2"/>
    <property type="match status" value="1"/>
</dbReference>
<dbReference type="Proteomes" id="UP000197138">
    <property type="component" value="Unassembled WGS sequence"/>
</dbReference>
<dbReference type="CDD" id="cd03263">
    <property type="entry name" value="ABC_subfamily_A"/>
    <property type="match status" value="1"/>
</dbReference>
<reference evidence="13" key="4">
    <citation type="submission" date="2025-04" db="UniProtKB">
        <authorList>
            <consortium name="RefSeq"/>
        </authorList>
    </citation>
    <scope>IDENTIFICATION</scope>
    <source>
        <tissue evidence="13">Leaf</tissue>
    </source>
</reference>
<reference evidence="11" key="1">
    <citation type="journal article" date="2017" name="Plant J.">
        <title>The pomegranate (Punica granatum L.) genome and the genomics of punicalagin biosynthesis.</title>
        <authorList>
            <person name="Qin G."/>
            <person name="Xu C."/>
            <person name="Ming R."/>
            <person name="Tang H."/>
            <person name="Guyot R."/>
            <person name="Kramer E.M."/>
            <person name="Hu Y."/>
            <person name="Yi X."/>
            <person name="Qi Y."/>
            <person name="Xu X."/>
            <person name="Gao Z."/>
            <person name="Pan H."/>
            <person name="Jian J."/>
            <person name="Tian Y."/>
            <person name="Yue Z."/>
            <person name="Xu Y."/>
        </authorList>
    </citation>
    <scope>NUCLEOTIDE SEQUENCE [LARGE SCALE GENOMIC DNA]</scope>
    <source>
        <strain evidence="11">cv. Dabenzi</strain>
    </source>
</reference>
<reference evidence="12" key="3">
    <citation type="journal article" date="2020" name="Plant Biotechnol. J.">
        <title>The pomegranate (Punica granatum L.) draft genome dissects genetic divergence between soft- and hard-seeded cultivars.</title>
        <authorList>
            <person name="Luo X."/>
            <person name="Li H."/>
            <person name="Wu Z."/>
            <person name="Yao W."/>
            <person name="Zhao P."/>
            <person name="Cao D."/>
            <person name="Yu H."/>
            <person name="Li K."/>
            <person name="Poudel K."/>
            <person name="Zhao D."/>
            <person name="Zhang F."/>
            <person name="Xia X."/>
            <person name="Chen L."/>
            <person name="Wang Q."/>
            <person name="Jing D."/>
            <person name="Cao S."/>
        </authorList>
    </citation>
    <scope>NUCLEOTIDE SEQUENCE [LARGE SCALE GENOMIC DNA]</scope>
</reference>
<dbReference type="SMART" id="SM00382">
    <property type="entry name" value="AAA"/>
    <property type="match status" value="1"/>
</dbReference>
<dbReference type="GeneID" id="116188161"/>
<dbReference type="InterPro" id="IPR026082">
    <property type="entry name" value="ABCA"/>
</dbReference>
<dbReference type="OrthoDB" id="8061355at2759"/>
<dbReference type="InterPro" id="IPR003593">
    <property type="entry name" value="AAA+_ATPase"/>
</dbReference>
<evidence type="ECO:0000313" key="13">
    <source>
        <dbReference type="RefSeq" id="XP_031373196.1"/>
    </source>
</evidence>
<proteinExistence type="inferred from homology"/>
<keyword evidence="5" id="KW-0067">ATP-binding</keyword>
<feature type="transmembrane region" description="Helical" evidence="8">
    <location>
        <begin position="433"/>
        <end position="455"/>
    </location>
</feature>
<evidence type="ECO:0000313" key="11">
    <source>
        <dbReference type="Proteomes" id="UP000197138"/>
    </source>
</evidence>
<dbReference type="Pfam" id="PF24526">
    <property type="entry name" value="ABCA12_C"/>
    <property type="match status" value="1"/>
</dbReference>
<dbReference type="GO" id="GO:0016887">
    <property type="term" value="F:ATP hydrolysis activity"/>
    <property type="evidence" value="ECO:0007669"/>
    <property type="project" value="InterPro"/>
</dbReference>